<evidence type="ECO:0000313" key="2">
    <source>
        <dbReference type="Proteomes" id="UP000504621"/>
    </source>
</evidence>
<sequence>MDSYRDEEGEPIMDYEDIQSDPGSPEPRRDLLDDVEDDMEDWGRRERSQTPVYDTDKVGKPRKRLVKKGGSMGKESMDAPELLDEDEDANFGREGSESDARKRKKKEKRLKEKKYGGGGEKGTVTKLGKSEEVNEMWEWVNPENDQEGVRTMDDDDFIDDSGVDPADRYGSDNEARSPGDAPQAEEDDEDPEIKELFKMGKKRKKNEKSPAEIALLVENVMAELEVTAEEDAELNRQGKPAINKLKKLPLLTEVLSKKQLQPEFLDHGVLTLLKNWLEPLPDGSLPNINIRAAILRILTDFPIDLEQHDRREQLKRSGLGKSRPIFNKSTRFEDMRNIDDDRVPLRRPSVKRPANRAAAMESRDGDFDLDISRDHKSGRSSAGQHASRTESSSRLHASRPEATPMDFVVRPQSKIDPDEIRARAKQVVQDQRRQKMTKKLHQLKAPKKKQLQATKLSVEGRGMLKYL</sequence>
<feature type="compositionally biased region" description="Acidic residues" evidence="1">
    <location>
        <begin position="153"/>
        <end position="162"/>
    </location>
</feature>
<feature type="compositionally biased region" description="Acidic residues" evidence="1">
    <location>
        <begin position="7"/>
        <end position="19"/>
    </location>
</feature>
<dbReference type="RefSeq" id="XP_021277345.1">
    <property type="nucleotide sequence ID" value="XM_021421670.1"/>
</dbReference>
<dbReference type="InterPro" id="IPR044204">
    <property type="entry name" value="IWS1/2"/>
</dbReference>
<dbReference type="InterPro" id="IPR035441">
    <property type="entry name" value="TFIIS/LEDGF_dom_sf"/>
</dbReference>
<dbReference type="PANTHER" id="PTHR47350">
    <property type="entry name" value="PROTEIN IWS1 HOMOLOG 1"/>
    <property type="match status" value="1"/>
</dbReference>
<proteinExistence type="predicted"/>
<reference evidence="3" key="1">
    <citation type="submission" date="2025-08" db="UniProtKB">
        <authorList>
            <consortium name="RefSeq"/>
        </authorList>
    </citation>
    <scope>IDENTIFICATION</scope>
    <source>
        <tissue evidence="3">Leaf</tissue>
    </source>
</reference>
<dbReference type="AlphaFoldDB" id="A0A6J0ZRM6"/>
<dbReference type="Proteomes" id="UP000504621">
    <property type="component" value="Unplaced"/>
</dbReference>
<feature type="compositionally biased region" description="Basic and acidic residues" evidence="1">
    <location>
        <begin position="330"/>
        <end position="344"/>
    </location>
</feature>
<feature type="region of interest" description="Disordered" evidence="1">
    <location>
        <begin position="1"/>
        <end position="191"/>
    </location>
</feature>
<dbReference type="GO" id="GO:0032784">
    <property type="term" value="P:regulation of DNA-templated transcription elongation"/>
    <property type="evidence" value="ECO:0007669"/>
    <property type="project" value="InterPro"/>
</dbReference>
<dbReference type="Gene3D" id="1.20.930.10">
    <property type="entry name" value="Conserved domain common to transcription factors TFIIS, elongin A, CRSP70"/>
    <property type="match status" value="1"/>
</dbReference>
<gene>
    <name evidence="3" type="primary">LOC110411481</name>
</gene>
<name>A0A6J0ZRM6_9ROSI</name>
<feature type="compositionally biased region" description="Basic and acidic residues" evidence="1">
    <location>
        <begin position="90"/>
        <end position="100"/>
    </location>
</feature>
<evidence type="ECO:0000256" key="1">
    <source>
        <dbReference type="SAM" id="MobiDB-lite"/>
    </source>
</evidence>
<evidence type="ECO:0000313" key="3">
    <source>
        <dbReference type="RefSeq" id="XP_021277345.1"/>
    </source>
</evidence>
<feature type="compositionally biased region" description="Basic and acidic residues" evidence="1">
    <location>
        <begin position="165"/>
        <end position="177"/>
    </location>
</feature>
<keyword evidence="2" id="KW-1185">Reference proteome</keyword>
<feature type="compositionally biased region" description="Basic and acidic residues" evidence="1">
    <location>
        <begin position="41"/>
        <end position="59"/>
    </location>
</feature>
<dbReference type="GeneID" id="110411481"/>
<feature type="compositionally biased region" description="Basic and acidic residues" evidence="1">
    <location>
        <begin position="361"/>
        <end position="377"/>
    </location>
</feature>
<dbReference type="GO" id="GO:0009742">
    <property type="term" value="P:brassinosteroid mediated signaling pathway"/>
    <property type="evidence" value="ECO:0007669"/>
    <property type="project" value="InterPro"/>
</dbReference>
<accession>A0A6J0ZRM6</accession>
<protein>
    <submittedName>
        <fullName evidence="3">Protein IWS1 homolog 1 isoform X2</fullName>
    </submittedName>
</protein>
<organism evidence="2 3">
    <name type="scientific">Herrania umbratica</name>
    <dbReference type="NCBI Taxonomy" id="108875"/>
    <lineage>
        <taxon>Eukaryota</taxon>
        <taxon>Viridiplantae</taxon>
        <taxon>Streptophyta</taxon>
        <taxon>Embryophyta</taxon>
        <taxon>Tracheophyta</taxon>
        <taxon>Spermatophyta</taxon>
        <taxon>Magnoliopsida</taxon>
        <taxon>eudicotyledons</taxon>
        <taxon>Gunneridae</taxon>
        <taxon>Pentapetalae</taxon>
        <taxon>rosids</taxon>
        <taxon>malvids</taxon>
        <taxon>Malvales</taxon>
        <taxon>Malvaceae</taxon>
        <taxon>Byttnerioideae</taxon>
        <taxon>Herrania</taxon>
    </lineage>
</organism>
<feature type="region of interest" description="Disordered" evidence="1">
    <location>
        <begin position="314"/>
        <end position="410"/>
    </location>
</feature>
<dbReference type="PANTHER" id="PTHR47350:SF4">
    <property type="entry name" value="PROTEIN IWS1 HOMOLOG 1"/>
    <property type="match status" value="1"/>
</dbReference>